<dbReference type="Gene3D" id="1.10.10.10">
    <property type="entry name" value="Winged helix-like DNA-binding domain superfamily/Winged helix DNA-binding domain"/>
    <property type="match status" value="1"/>
</dbReference>
<dbReference type="AlphaFoldDB" id="A0A8I1D509"/>
<comment type="caution">
    <text evidence="2">The sequence shown here is derived from an EMBL/GenBank/DDBJ whole genome shotgun (WGS) entry which is preliminary data.</text>
</comment>
<dbReference type="RefSeq" id="WP_197940473.1">
    <property type="nucleotide sequence ID" value="NZ_JAECSB010000014.1"/>
</dbReference>
<evidence type="ECO:0000313" key="2">
    <source>
        <dbReference type="EMBL" id="MBH5141436.1"/>
    </source>
</evidence>
<dbReference type="EMBL" id="JAECSB010000014">
    <property type="protein sequence ID" value="MBH5141436.1"/>
    <property type="molecule type" value="Genomic_DNA"/>
</dbReference>
<protein>
    <submittedName>
        <fullName evidence="2">Helix-turn-helix domain-containing protein</fullName>
    </submittedName>
</protein>
<dbReference type="InterPro" id="IPR036388">
    <property type="entry name" value="WH-like_DNA-bd_sf"/>
</dbReference>
<accession>A0A8I1D509</accession>
<evidence type="ECO:0000313" key="3">
    <source>
        <dbReference type="Proteomes" id="UP000627573"/>
    </source>
</evidence>
<proteinExistence type="predicted"/>
<keyword evidence="3" id="KW-1185">Reference proteome</keyword>
<reference evidence="2 3" key="1">
    <citation type="submission" date="2020-12" db="EMBL/GenBank/DDBJ databases">
        <title>Draft genome sequence of furan degrading bacterial strain FUR100.</title>
        <authorList>
            <person name="Woiski C."/>
        </authorList>
    </citation>
    <scope>NUCLEOTIDE SEQUENCE [LARGE SCALE GENOMIC DNA]</scope>
    <source>
        <strain evidence="2 3">FUR100</strain>
    </source>
</reference>
<organism evidence="2 3">
    <name type="scientific">Rhodococcus erythropolis</name>
    <name type="common">Arthrobacter picolinophilus</name>
    <dbReference type="NCBI Taxonomy" id="1833"/>
    <lineage>
        <taxon>Bacteria</taxon>
        <taxon>Bacillati</taxon>
        <taxon>Actinomycetota</taxon>
        <taxon>Actinomycetes</taxon>
        <taxon>Mycobacteriales</taxon>
        <taxon>Nocardiaceae</taxon>
        <taxon>Rhodococcus</taxon>
        <taxon>Rhodococcus erythropolis group</taxon>
    </lineage>
</organism>
<dbReference type="Proteomes" id="UP000627573">
    <property type="component" value="Unassembled WGS sequence"/>
</dbReference>
<sequence>MSPSEDESPSEYLTTAQLSGAYTIPVATLRYWRHKGDGPPSFRLGRRVVYRRADVDEWLRAQEAATTRGGQVTV</sequence>
<feature type="domain" description="Helix-turn-helix" evidence="1">
    <location>
        <begin position="12"/>
        <end position="62"/>
    </location>
</feature>
<dbReference type="InterPro" id="IPR009061">
    <property type="entry name" value="DNA-bd_dom_put_sf"/>
</dbReference>
<dbReference type="Pfam" id="PF12728">
    <property type="entry name" value="HTH_17"/>
    <property type="match status" value="1"/>
</dbReference>
<dbReference type="InterPro" id="IPR041657">
    <property type="entry name" value="HTH_17"/>
</dbReference>
<name>A0A8I1D509_RHOER</name>
<dbReference type="SUPFAM" id="SSF46955">
    <property type="entry name" value="Putative DNA-binding domain"/>
    <property type="match status" value="1"/>
</dbReference>
<gene>
    <name evidence="2" type="ORF">I3517_02245</name>
</gene>
<evidence type="ECO:0000259" key="1">
    <source>
        <dbReference type="Pfam" id="PF12728"/>
    </source>
</evidence>